<name>G7YTH1_CLOSI</name>
<gene>
    <name evidence="2" type="ORF">CLF_110369</name>
</gene>
<accession>G7YTH1</accession>
<keyword evidence="3" id="KW-1185">Reference proteome</keyword>
<dbReference type="AlphaFoldDB" id="G7YTH1"/>
<organism evidence="2 3">
    <name type="scientific">Clonorchis sinensis</name>
    <name type="common">Chinese liver fluke</name>
    <dbReference type="NCBI Taxonomy" id="79923"/>
    <lineage>
        <taxon>Eukaryota</taxon>
        <taxon>Metazoa</taxon>
        <taxon>Spiralia</taxon>
        <taxon>Lophotrochozoa</taxon>
        <taxon>Platyhelminthes</taxon>
        <taxon>Trematoda</taxon>
        <taxon>Digenea</taxon>
        <taxon>Opisthorchiida</taxon>
        <taxon>Opisthorchiata</taxon>
        <taxon>Opisthorchiidae</taxon>
        <taxon>Clonorchis</taxon>
    </lineage>
</organism>
<reference key="2">
    <citation type="submission" date="2011-10" db="EMBL/GenBank/DDBJ databases">
        <title>The genome and transcriptome sequence of Clonorchis sinensis provide insights into the carcinogenic liver fluke.</title>
        <authorList>
            <person name="Wang X."/>
            <person name="Huang Y."/>
            <person name="Chen W."/>
            <person name="Liu H."/>
            <person name="Guo L."/>
            <person name="Chen Y."/>
            <person name="Luo F."/>
            <person name="Zhou W."/>
            <person name="Sun J."/>
            <person name="Mao Q."/>
            <person name="Liang P."/>
            <person name="Zhou C."/>
            <person name="Tian Y."/>
            <person name="Men J."/>
            <person name="Lv X."/>
            <person name="Huang L."/>
            <person name="Zhou J."/>
            <person name="Hu Y."/>
            <person name="Li R."/>
            <person name="Zhang F."/>
            <person name="Lei H."/>
            <person name="Li X."/>
            <person name="Hu X."/>
            <person name="Liang C."/>
            <person name="Xu J."/>
            <person name="Wu Z."/>
            <person name="Yu X."/>
        </authorList>
    </citation>
    <scope>NUCLEOTIDE SEQUENCE</scope>
    <source>
        <strain>Henan</strain>
    </source>
</reference>
<evidence type="ECO:0000313" key="3">
    <source>
        <dbReference type="Proteomes" id="UP000008909"/>
    </source>
</evidence>
<proteinExistence type="predicted"/>
<dbReference type="Gene3D" id="3.30.420.10">
    <property type="entry name" value="Ribonuclease H-like superfamily/Ribonuclease H"/>
    <property type="match status" value="1"/>
</dbReference>
<dbReference type="InterPro" id="IPR050951">
    <property type="entry name" value="Retrovirus_Pol_polyprotein"/>
</dbReference>
<dbReference type="SUPFAM" id="SSF53098">
    <property type="entry name" value="Ribonuclease H-like"/>
    <property type="match status" value="1"/>
</dbReference>
<reference evidence="2" key="1">
    <citation type="journal article" date="2011" name="Genome Biol.">
        <title>The draft genome of the carcinogenic human liver fluke Clonorchis sinensis.</title>
        <authorList>
            <person name="Wang X."/>
            <person name="Chen W."/>
            <person name="Huang Y."/>
            <person name="Sun J."/>
            <person name="Men J."/>
            <person name="Liu H."/>
            <person name="Luo F."/>
            <person name="Guo L."/>
            <person name="Lv X."/>
            <person name="Deng C."/>
            <person name="Zhou C."/>
            <person name="Fan Y."/>
            <person name="Li X."/>
            <person name="Huang L."/>
            <person name="Hu Y."/>
            <person name="Liang C."/>
            <person name="Hu X."/>
            <person name="Xu J."/>
            <person name="Yu X."/>
        </authorList>
    </citation>
    <scope>NUCLEOTIDE SEQUENCE [LARGE SCALE GENOMIC DNA]</scope>
    <source>
        <strain evidence="2">Henan</strain>
    </source>
</reference>
<dbReference type="PANTHER" id="PTHR37984">
    <property type="entry name" value="PROTEIN CBG26694"/>
    <property type="match status" value="1"/>
</dbReference>
<dbReference type="PANTHER" id="PTHR37984:SF5">
    <property type="entry name" value="PROTEIN NYNRIN-LIKE"/>
    <property type="match status" value="1"/>
</dbReference>
<dbReference type="PROSITE" id="PS50994">
    <property type="entry name" value="INTEGRASE"/>
    <property type="match status" value="1"/>
</dbReference>
<dbReference type="GO" id="GO:0003676">
    <property type="term" value="F:nucleic acid binding"/>
    <property type="evidence" value="ECO:0007669"/>
    <property type="project" value="InterPro"/>
</dbReference>
<dbReference type="InterPro" id="IPR001584">
    <property type="entry name" value="Integrase_cat-core"/>
</dbReference>
<feature type="domain" description="Integrase catalytic" evidence="1">
    <location>
        <begin position="17"/>
        <end position="113"/>
    </location>
</feature>
<evidence type="ECO:0000259" key="1">
    <source>
        <dbReference type="PROSITE" id="PS50994"/>
    </source>
</evidence>
<sequence length="113" mass="12580">MSNDRAWNPLGKTELCSMPDPETPWSRLHVPFAASINDQQYLVQVDAYSKWSEVFSRKHVTACGTISKLHVFSHFGVPNIIVSDNGSEFASAEFSSCQQNSIRAITTFLSAIK</sequence>
<protein>
    <recommendedName>
        <fullName evidence="1">Integrase catalytic domain-containing protein</fullName>
    </recommendedName>
</protein>
<dbReference type="InterPro" id="IPR036397">
    <property type="entry name" value="RNaseH_sf"/>
</dbReference>
<dbReference type="InterPro" id="IPR012337">
    <property type="entry name" value="RNaseH-like_sf"/>
</dbReference>
<evidence type="ECO:0000313" key="2">
    <source>
        <dbReference type="EMBL" id="GAA56251.1"/>
    </source>
</evidence>
<dbReference type="GO" id="GO:0015074">
    <property type="term" value="P:DNA integration"/>
    <property type="evidence" value="ECO:0007669"/>
    <property type="project" value="InterPro"/>
</dbReference>
<dbReference type="EMBL" id="DF144195">
    <property type="protein sequence ID" value="GAA56251.1"/>
    <property type="molecule type" value="Genomic_DNA"/>
</dbReference>
<dbReference type="Proteomes" id="UP000008909">
    <property type="component" value="Unassembled WGS sequence"/>
</dbReference>